<organism evidence="3 4">
    <name type="scientific">Mycena rosella</name>
    <name type="common">Pink bonnet</name>
    <name type="synonym">Agaricus rosellus</name>
    <dbReference type="NCBI Taxonomy" id="1033263"/>
    <lineage>
        <taxon>Eukaryota</taxon>
        <taxon>Fungi</taxon>
        <taxon>Dikarya</taxon>
        <taxon>Basidiomycota</taxon>
        <taxon>Agaricomycotina</taxon>
        <taxon>Agaricomycetes</taxon>
        <taxon>Agaricomycetidae</taxon>
        <taxon>Agaricales</taxon>
        <taxon>Marasmiineae</taxon>
        <taxon>Mycenaceae</taxon>
        <taxon>Mycena</taxon>
    </lineage>
</organism>
<reference evidence="3" key="1">
    <citation type="submission" date="2023-03" db="EMBL/GenBank/DDBJ databases">
        <title>Massive genome expansion in bonnet fungi (Mycena s.s.) driven by repeated elements and novel gene families across ecological guilds.</title>
        <authorList>
            <consortium name="Lawrence Berkeley National Laboratory"/>
            <person name="Harder C.B."/>
            <person name="Miyauchi S."/>
            <person name="Viragh M."/>
            <person name="Kuo A."/>
            <person name="Thoen E."/>
            <person name="Andreopoulos B."/>
            <person name="Lu D."/>
            <person name="Skrede I."/>
            <person name="Drula E."/>
            <person name="Henrissat B."/>
            <person name="Morin E."/>
            <person name="Kohler A."/>
            <person name="Barry K."/>
            <person name="LaButti K."/>
            <person name="Morin E."/>
            <person name="Salamov A."/>
            <person name="Lipzen A."/>
            <person name="Mereny Z."/>
            <person name="Hegedus B."/>
            <person name="Baldrian P."/>
            <person name="Stursova M."/>
            <person name="Weitz H."/>
            <person name="Taylor A."/>
            <person name="Grigoriev I.V."/>
            <person name="Nagy L.G."/>
            <person name="Martin F."/>
            <person name="Kauserud H."/>
        </authorList>
    </citation>
    <scope>NUCLEOTIDE SEQUENCE</scope>
    <source>
        <strain evidence="3">CBHHK067</strain>
    </source>
</reference>
<gene>
    <name evidence="3" type="ORF">B0H17DRAFT_951710</name>
</gene>
<comment type="similarity">
    <text evidence="1">Belongs to the PhzF family.</text>
</comment>
<dbReference type="Pfam" id="PF02567">
    <property type="entry name" value="PhzC-PhzF"/>
    <property type="match status" value="1"/>
</dbReference>
<keyword evidence="4" id="KW-1185">Reference proteome</keyword>
<evidence type="ECO:0000313" key="3">
    <source>
        <dbReference type="EMBL" id="KAJ7664948.1"/>
    </source>
</evidence>
<dbReference type="AlphaFoldDB" id="A0AAD7CVH7"/>
<sequence>MPRSFPFYLVAAFSKSPFQGNPAAVVFIDNNLETDTLMKIAANFNQPITSVVGPQIPSADEQVAAFSIRWFSASCQEVALCGHGTMAAARAVFERGLVKDSVEVIEFHTATKGVMRARKVGADAIEIRLPTGTVAEVPSAEVPKITAALAKGFGRDVSIKFIGAGGQGFETYLLVELDEQEDLGKCTIEIDAFSETGYATNVITTASSEGDALFVSRMFAPSFLPPPFSEDAVCGSAHCLLAPYWYKAKGLVASEFSAKQVSSRGGDLGLILDEAAHTVGITGTTFVVAGGEMYV</sequence>
<dbReference type="PANTHER" id="PTHR13774">
    <property type="entry name" value="PHENAZINE BIOSYNTHESIS PROTEIN"/>
    <property type="match status" value="1"/>
</dbReference>
<comment type="caution">
    <text evidence="3">The sequence shown here is derived from an EMBL/GenBank/DDBJ whole genome shotgun (WGS) entry which is preliminary data.</text>
</comment>
<accession>A0AAD7CVH7</accession>
<dbReference type="Proteomes" id="UP001221757">
    <property type="component" value="Unassembled WGS sequence"/>
</dbReference>
<keyword evidence="2" id="KW-0413">Isomerase</keyword>
<dbReference type="Gene3D" id="3.10.310.10">
    <property type="entry name" value="Diaminopimelate Epimerase, Chain A, domain 1"/>
    <property type="match status" value="2"/>
</dbReference>
<protein>
    <recommendedName>
        <fullName evidence="5">Diaminopimelate epimerase-like protein</fullName>
    </recommendedName>
</protein>
<evidence type="ECO:0008006" key="5">
    <source>
        <dbReference type="Google" id="ProtNLM"/>
    </source>
</evidence>
<dbReference type="PIRSF" id="PIRSF016184">
    <property type="entry name" value="PhzC_PhzF"/>
    <property type="match status" value="1"/>
</dbReference>
<evidence type="ECO:0000256" key="2">
    <source>
        <dbReference type="ARBA" id="ARBA00023235"/>
    </source>
</evidence>
<dbReference type="GO" id="GO:0016853">
    <property type="term" value="F:isomerase activity"/>
    <property type="evidence" value="ECO:0007669"/>
    <property type="project" value="UniProtKB-KW"/>
</dbReference>
<evidence type="ECO:0000256" key="1">
    <source>
        <dbReference type="ARBA" id="ARBA00008270"/>
    </source>
</evidence>
<dbReference type="EMBL" id="JARKIE010000218">
    <property type="protein sequence ID" value="KAJ7664948.1"/>
    <property type="molecule type" value="Genomic_DNA"/>
</dbReference>
<name>A0AAD7CVH7_MYCRO</name>
<dbReference type="SUPFAM" id="SSF54506">
    <property type="entry name" value="Diaminopimelate epimerase-like"/>
    <property type="match status" value="1"/>
</dbReference>
<dbReference type="PANTHER" id="PTHR13774:SF17">
    <property type="entry name" value="PHENAZINE BIOSYNTHESIS-LIKE DOMAIN-CONTAINING PROTEIN"/>
    <property type="match status" value="1"/>
</dbReference>
<proteinExistence type="inferred from homology"/>
<evidence type="ECO:0000313" key="4">
    <source>
        <dbReference type="Proteomes" id="UP001221757"/>
    </source>
</evidence>
<dbReference type="GO" id="GO:0005737">
    <property type="term" value="C:cytoplasm"/>
    <property type="evidence" value="ECO:0007669"/>
    <property type="project" value="TreeGrafter"/>
</dbReference>
<dbReference type="InterPro" id="IPR003719">
    <property type="entry name" value="Phenazine_PhzF-like"/>
</dbReference>